<keyword evidence="1" id="KW-0472">Membrane</keyword>
<proteinExistence type="predicted"/>
<reference evidence="2 3" key="1">
    <citation type="submission" date="2018-01" db="EMBL/GenBank/DDBJ databases">
        <title>Complete genome sequence of Flavivirga eckloniae ECD14 isolated from seaweed Ecklonia cava.</title>
        <authorList>
            <person name="Lee J.H."/>
            <person name="Baik K.S."/>
            <person name="Seong C.N."/>
        </authorList>
    </citation>
    <scope>NUCLEOTIDE SEQUENCE [LARGE SCALE GENOMIC DNA]</scope>
    <source>
        <strain evidence="2 3">ECD14</strain>
    </source>
</reference>
<dbReference type="EMBL" id="CP025791">
    <property type="protein sequence ID" value="AUP81731.1"/>
    <property type="molecule type" value="Genomic_DNA"/>
</dbReference>
<dbReference type="InterPro" id="IPR036249">
    <property type="entry name" value="Thioredoxin-like_sf"/>
</dbReference>
<dbReference type="PANTHER" id="PTHR36057">
    <property type="match status" value="1"/>
</dbReference>
<evidence type="ECO:0000256" key="1">
    <source>
        <dbReference type="SAM" id="Phobius"/>
    </source>
</evidence>
<evidence type="ECO:0000313" key="3">
    <source>
        <dbReference type="Proteomes" id="UP000235826"/>
    </source>
</evidence>
<feature type="transmembrane region" description="Helical" evidence="1">
    <location>
        <begin position="9"/>
        <end position="28"/>
    </location>
</feature>
<evidence type="ECO:0000313" key="2">
    <source>
        <dbReference type="EMBL" id="AUP81731.1"/>
    </source>
</evidence>
<dbReference type="KEGG" id="fek:C1H87_22685"/>
<dbReference type="InterPro" id="IPR010634">
    <property type="entry name" value="DUF1223"/>
</dbReference>
<dbReference type="PANTHER" id="PTHR36057:SF1">
    <property type="entry name" value="LIPOPROTEIN LIPID ATTACHMENT SITE-LIKE PROTEIN, PUTATIVE (DUF1223)-RELATED"/>
    <property type="match status" value="1"/>
</dbReference>
<dbReference type="SUPFAM" id="SSF52833">
    <property type="entry name" value="Thioredoxin-like"/>
    <property type="match status" value="1"/>
</dbReference>
<keyword evidence="1" id="KW-0812">Transmembrane</keyword>
<dbReference type="Gene3D" id="3.40.30.10">
    <property type="entry name" value="Glutaredoxin"/>
    <property type="match status" value="1"/>
</dbReference>
<name>A0A2K9PXD2_9FLAO</name>
<keyword evidence="3" id="KW-1185">Reference proteome</keyword>
<dbReference type="Pfam" id="PF06764">
    <property type="entry name" value="DUF1223"/>
    <property type="match status" value="1"/>
</dbReference>
<dbReference type="AlphaFoldDB" id="A0A2K9PXD2"/>
<sequence length="277" mass="31315">MQLPVINEIPMTIVFVRFLIFTQLSIIVPKIKRIAMQKILLTIIISSFLFQPEKKETFKPLVVLELFTSQGCSSCPPADDLLNEVKTKYSDSEVVALSYHVDYWNYIGWKDPFSKKMFSDKQRKYGHKFNSSSIYTPQVVVNGKEHFVGSNRGIMNTKLNDYLKKTSTNTVVLSNLKKDNNTISLDYKIEGTVSKKALRIVLVINERITSIKRGENRNRVLKNANIVVNEVSLNLDSVNGEASIIIPDIVTQSDDLSIVALIQTENLDITGGSQLRL</sequence>
<keyword evidence="1" id="KW-1133">Transmembrane helix</keyword>
<accession>A0A2K9PXD2</accession>
<protein>
    <submittedName>
        <fullName evidence="2">DUF1223 domain-containing protein</fullName>
    </submittedName>
</protein>
<gene>
    <name evidence="2" type="ORF">C1H87_22685</name>
</gene>
<organism evidence="2 3">
    <name type="scientific">Flavivirga eckloniae</name>
    <dbReference type="NCBI Taxonomy" id="1803846"/>
    <lineage>
        <taxon>Bacteria</taxon>
        <taxon>Pseudomonadati</taxon>
        <taxon>Bacteroidota</taxon>
        <taxon>Flavobacteriia</taxon>
        <taxon>Flavobacteriales</taxon>
        <taxon>Flavobacteriaceae</taxon>
        <taxon>Flavivirga</taxon>
    </lineage>
</organism>
<dbReference type="Proteomes" id="UP000235826">
    <property type="component" value="Chromosome"/>
</dbReference>